<feature type="domain" description="Histone deacetylase" evidence="6">
    <location>
        <begin position="27"/>
        <end position="337"/>
    </location>
</feature>
<evidence type="ECO:0000259" key="6">
    <source>
        <dbReference type="Pfam" id="PF00850"/>
    </source>
</evidence>
<dbReference type="InterPro" id="IPR023801">
    <property type="entry name" value="His_deacetylse_dom"/>
</dbReference>
<evidence type="ECO:0000313" key="7">
    <source>
        <dbReference type="EMBL" id="MEQ6292469.1"/>
    </source>
</evidence>
<dbReference type="InterPro" id="IPR023696">
    <property type="entry name" value="Ureohydrolase_dom_sf"/>
</dbReference>
<comment type="cofactor">
    <cofactor evidence="1">
        <name>Zn(2+)</name>
        <dbReference type="ChEBI" id="CHEBI:29105"/>
    </cofactor>
</comment>
<dbReference type="SUPFAM" id="SSF52768">
    <property type="entry name" value="Arginase/deacetylase"/>
    <property type="match status" value="1"/>
</dbReference>
<evidence type="ECO:0000256" key="4">
    <source>
        <dbReference type="ARBA" id="ARBA00022801"/>
    </source>
</evidence>
<comment type="caution">
    <text evidence="7">The sequence shown here is derived from an EMBL/GenBank/DDBJ whole genome shotgun (WGS) entry which is preliminary data.</text>
</comment>
<dbReference type="PANTHER" id="PTHR10625:SF17">
    <property type="entry name" value="HISTONE DEACETYLASE 8"/>
    <property type="match status" value="1"/>
</dbReference>
<keyword evidence="5" id="KW-0862">Zinc</keyword>
<dbReference type="PANTHER" id="PTHR10625">
    <property type="entry name" value="HISTONE DEACETYLASE HDAC1-RELATED"/>
    <property type="match status" value="1"/>
</dbReference>
<dbReference type="CDD" id="cd10001">
    <property type="entry name" value="HDAC_classII_APAH"/>
    <property type="match status" value="1"/>
</dbReference>
<dbReference type="Pfam" id="PF00850">
    <property type="entry name" value="Hist_deacetyl"/>
    <property type="match status" value="1"/>
</dbReference>
<name>A0ABV1MBW3_9NEIS</name>
<keyword evidence="3" id="KW-0479">Metal-binding</keyword>
<dbReference type="EMBL" id="JBEFLD010000011">
    <property type="protein sequence ID" value="MEQ6292469.1"/>
    <property type="molecule type" value="Genomic_DNA"/>
</dbReference>
<evidence type="ECO:0000256" key="2">
    <source>
        <dbReference type="ARBA" id="ARBA00005947"/>
    </source>
</evidence>
<dbReference type="InterPro" id="IPR000286">
    <property type="entry name" value="HDACs"/>
</dbReference>
<evidence type="ECO:0000256" key="5">
    <source>
        <dbReference type="ARBA" id="ARBA00022833"/>
    </source>
</evidence>
<gene>
    <name evidence="7" type="ORF">ABNW52_17795</name>
</gene>
<dbReference type="Gene3D" id="3.40.800.20">
    <property type="entry name" value="Histone deacetylase domain"/>
    <property type="match status" value="1"/>
</dbReference>
<protein>
    <submittedName>
        <fullName evidence="7">Histone deacetylase family protein</fullName>
    </submittedName>
</protein>
<accession>A0ABV1MBW3</accession>
<reference evidence="7" key="1">
    <citation type="submission" date="2024-06" db="EMBL/GenBank/DDBJ databases">
        <title>Genome sequence of Vogesella sp. MAHUQ-64.</title>
        <authorList>
            <person name="Huq M.A."/>
        </authorList>
    </citation>
    <scope>NUCLEOTIDE SEQUENCE</scope>
    <source>
        <strain evidence="7">MAHUQ-64</strain>
    </source>
</reference>
<keyword evidence="8" id="KW-1185">Reference proteome</keyword>
<evidence type="ECO:0000256" key="3">
    <source>
        <dbReference type="ARBA" id="ARBA00022723"/>
    </source>
</evidence>
<evidence type="ECO:0000256" key="1">
    <source>
        <dbReference type="ARBA" id="ARBA00001947"/>
    </source>
</evidence>
<dbReference type="RefSeq" id="WP_349590811.1">
    <property type="nucleotide sequence ID" value="NZ_JBEFLD010000011.1"/>
</dbReference>
<proteinExistence type="inferred from homology"/>
<comment type="similarity">
    <text evidence="2">Belongs to the histone deacetylase family.</text>
</comment>
<evidence type="ECO:0000313" key="8">
    <source>
        <dbReference type="Proteomes" id="UP001433638"/>
    </source>
</evidence>
<dbReference type="Proteomes" id="UP001433638">
    <property type="component" value="Unassembled WGS sequence"/>
</dbReference>
<organism evidence="7 8">
    <name type="scientific">Vogesella oryzagri</name>
    <dbReference type="NCBI Taxonomy" id="3160864"/>
    <lineage>
        <taxon>Bacteria</taxon>
        <taxon>Pseudomonadati</taxon>
        <taxon>Pseudomonadota</taxon>
        <taxon>Betaproteobacteria</taxon>
        <taxon>Neisseriales</taxon>
        <taxon>Chromobacteriaceae</taxon>
        <taxon>Vogesella</taxon>
    </lineage>
</organism>
<dbReference type="InterPro" id="IPR037138">
    <property type="entry name" value="His_deacetylse_dom_sf"/>
</dbReference>
<keyword evidence="4" id="KW-0378">Hydrolase</keyword>
<sequence length="343" mass="37740">MITFYSDTHRLHHGSELKDGVLMPCFEMPSRADTVLNRVLQQQLGEVLPPQQFGVEHYAGAHSLRYLSFLQNAWEEWRASGRDHDALPLVWPVRDLRSDLEPEFIDGKLGFYAMDAGVAITAGTWQAVKTSADLALSGMEAIQRGGQHAAFALCRPPGHHAAHEYMGGYCYLNNAAIAAQYARSHGAKRVAVLDVDYHHGNGTQSIFYQRDDVLFLSLHGDPKNSYPYFSGHRDELGAGDGFGYNLNLPLPHGTDWQGYCAALQTACQHIAGYAPDVLVVSLGVDTFKDDPISSFLLENDDYLRIGQMLARLGLPVLFVLEGGYMVDDIGVNAVNVLQGFEGA</sequence>
<dbReference type="PRINTS" id="PR01270">
    <property type="entry name" value="HDASUPER"/>
</dbReference>